<dbReference type="OrthoDB" id="267963at2"/>
<dbReference type="Gene3D" id="3.40.50.2300">
    <property type="match status" value="1"/>
</dbReference>
<gene>
    <name evidence="1" type="ORF">Pan181_41740</name>
</gene>
<evidence type="ECO:0008006" key="3">
    <source>
        <dbReference type="Google" id="ProtNLM"/>
    </source>
</evidence>
<organism evidence="1 2">
    <name type="scientific">Aeoliella mucimassa</name>
    <dbReference type="NCBI Taxonomy" id="2527972"/>
    <lineage>
        <taxon>Bacteria</taxon>
        <taxon>Pseudomonadati</taxon>
        <taxon>Planctomycetota</taxon>
        <taxon>Planctomycetia</taxon>
        <taxon>Pirellulales</taxon>
        <taxon>Lacipirellulaceae</taxon>
        <taxon>Aeoliella</taxon>
    </lineage>
</organism>
<dbReference type="Proteomes" id="UP000315750">
    <property type="component" value="Chromosome"/>
</dbReference>
<dbReference type="EMBL" id="CP036278">
    <property type="protein sequence ID" value="QDU57950.1"/>
    <property type="molecule type" value="Genomic_DNA"/>
</dbReference>
<accession>A0A518AT98</accession>
<evidence type="ECO:0000313" key="2">
    <source>
        <dbReference type="Proteomes" id="UP000315750"/>
    </source>
</evidence>
<name>A0A518AT98_9BACT</name>
<evidence type="ECO:0000313" key="1">
    <source>
        <dbReference type="EMBL" id="QDU57950.1"/>
    </source>
</evidence>
<reference evidence="1 2" key="1">
    <citation type="submission" date="2019-02" db="EMBL/GenBank/DDBJ databases">
        <title>Deep-cultivation of Planctomycetes and their phenomic and genomic characterization uncovers novel biology.</title>
        <authorList>
            <person name="Wiegand S."/>
            <person name="Jogler M."/>
            <person name="Boedeker C."/>
            <person name="Pinto D."/>
            <person name="Vollmers J."/>
            <person name="Rivas-Marin E."/>
            <person name="Kohn T."/>
            <person name="Peeters S.H."/>
            <person name="Heuer A."/>
            <person name="Rast P."/>
            <person name="Oberbeckmann S."/>
            <person name="Bunk B."/>
            <person name="Jeske O."/>
            <person name="Meyerdierks A."/>
            <person name="Storesund J.E."/>
            <person name="Kallscheuer N."/>
            <person name="Luecker S."/>
            <person name="Lage O.M."/>
            <person name="Pohl T."/>
            <person name="Merkel B.J."/>
            <person name="Hornburger P."/>
            <person name="Mueller R.-W."/>
            <person name="Bruemmer F."/>
            <person name="Labrenz M."/>
            <person name="Spormann A.M."/>
            <person name="Op den Camp H."/>
            <person name="Overmann J."/>
            <person name="Amann R."/>
            <person name="Jetten M.S.M."/>
            <person name="Mascher T."/>
            <person name="Medema M.H."/>
            <person name="Devos D.P."/>
            <person name="Kaster A.-K."/>
            <person name="Ovreas L."/>
            <person name="Rohde M."/>
            <person name="Galperin M.Y."/>
            <person name="Jogler C."/>
        </authorList>
    </citation>
    <scope>NUCLEOTIDE SEQUENCE [LARGE SCALE GENOMIC DNA]</scope>
    <source>
        <strain evidence="1 2">Pan181</strain>
    </source>
</reference>
<protein>
    <recommendedName>
        <fullName evidence="3">Response regulatory domain-containing protein</fullName>
    </recommendedName>
</protein>
<dbReference type="KEGG" id="amuc:Pan181_41740"/>
<proteinExistence type="predicted"/>
<keyword evidence="2" id="KW-1185">Reference proteome</keyword>
<dbReference type="AlphaFoldDB" id="A0A518AT98"/>
<dbReference type="RefSeq" id="WP_145249416.1">
    <property type="nucleotide sequence ID" value="NZ_CP036278.1"/>
</dbReference>
<sequence>MTNKLRVLAWGDTTHRDFQQAYSAIASDDHTQLVGPQEPYALVVVFQARPGTVCANDVEVLRERMPLAGLVVVLGSWCEGEMRTGTPLPHAERLFWYQFPAWWQRARGQWQRGEATDWQRPSGQPLPTTTSLAGKVIAIDAVDHASADTLVTTIEDHGGRAIWQPRRQTPRLASPPDAGVWVGSQLDSAEEAQLAAFQQTLAEGAPLVVLLDFPRADREQAAKQLGATAVLGKPWRVEQLMASF</sequence>